<evidence type="ECO:0000256" key="1">
    <source>
        <dbReference type="SAM" id="MobiDB-lite"/>
    </source>
</evidence>
<protein>
    <submittedName>
        <fullName evidence="3">Flavodoxin like protein</fullName>
    </submittedName>
</protein>
<feature type="compositionally biased region" description="Polar residues" evidence="1">
    <location>
        <begin position="30"/>
        <end position="46"/>
    </location>
</feature>
<dbReference type="InterPro" id="IPR029039">
    <property type="entry name" value="Flavoprotein-like_sf"/>
</dbReference>
<evidence type="ECO:0000313" key="3">
    <source>
        <dbReference type="EMBL" id="KIS03162.1"/>
    </source>
</evidence>
<evidence type="ECO:0000313" key="4">
    <source>
        <dbReference type="Proteomes" id="UP000032279"/>
    </source>
</evidence>
<dbReference type="PANTHER" id="PTHR39201">
    <property type="entry name" value="EXPORTED PROTEIN-RELATED"/>
    <property type="match status" value="1"/>
</dbReference>
<dbReference type="STRING" id="1335616.WDC_1238"/>
<proteinExistence type="predicted"/>
<dbReference type="EMBL" id="AWTT01000029">
    <property type="protein sequence ID" value="KIS03162.1"/>
    <property type="molecule type" value="Genomic_DNA"/>
</dbReference>
<dbReference type="Gene3D" id="3.40.50.360">
    <property type="match status" value="1"/>
</dbReference>
<dbReference type="GO" id="GO:0016651">
    <property type="term" value="F:oxidoreductase activity, acting on NAD(P)H"/>
    <property type="evidence" value="ECO:0007669"/>
    <property type="project" value="UniProtKB-ARBA"/>
</dbReference>
<keyword evidence="4" id="KW-1185">Reference proteome</keyword>
<dbReference type="GO" id="GO:0010181">
    <property type="term" value="F:FMN binding"/>
    <property type="evidence" value="ECO:0007669"/>
    <property type="project" value="InterPro"/>
</dbReference>
<dbReference type="PANTHER" id="PTHR39201:SF1">
    <property type="entry name" value="FLAVODOXIN-LIKE DOMAIN-CONTAINING PROTEIN"/>
    <property type="match status" value="1"/>
</dbReference>
<dbReference type="PROSITE" id="PS00201">
    <property type="entry name" value="FLAVODOXIN"/>
    <property type="match status" value="1"/>
</dbReference>
<name>A0A0D1A684_9LACO</name>
<accession>A0A0D1A684</accession>
<dbReference type="RefSeq" id="WP_156127010.1">
    <property type="nucleotide sequence ID" value="NZ_AWTT01000029.1"/>
</dbReference>
<comment type="caution">
    <text evidence="3">The sequence shown here is derived from an EMBL/GenBank/DDBJ whole genome shotgun (WGS) entry which is preliminary data.</text>
</comment>
<evidence type="ECO:0000259" key="2">
    <source>
        <dbReference type="PROSITE" id="PS50902"/>
    </source>
</evidence>
<dbReference type="SUPFAM" id="SSF52218">
    <property type="entry name" value="Flavoproteins"/>
    <property type="match status" value="1"/>
</dbReference>
<feature type="domain" description="Flavodoxin-like" evidence="2">
    <location>
        <begin position="56"/>
        <end position="216"/>
    </location>
</feature>
<dbReference type="Pfam" id="PF12682">
    <property type="entry name" value="Flavodoxin_4"/>
    <property type="match status" value="1"/>
</dbReference>
<gene>
    <name evidence="3" type="ORF">WDC_1238</name>
</gene>
<dbReference type="InterPro" id="IPR001226">
    <property type="entry name" value="Flavodoxin_CS"/>
</dbReference>
<feature type="region of interest" description="Disordered" evidence="1">
    <location>
        <begin position="27"/>
        <end position="48"/>
    </location>
</feature>
<organism evidence="3 4">
    <name type="scientific">Paucilactobacillus wasatchensis</name>
    <dbReference type="NCBI Taxonomy" id="1335616"/>
    <lineage>
        <taxon>Bacteria</taxon>
        <taxon>Bacillati</taxon>
        <taxon>Bacillota</taxon>
        <taxon>Bacilli</taxon>
        <taxon>Lactobacillales</taxon>
        <taxon>Lactobacillaceae</taxon>
        <taxon>Paucilactobacillus</taxon>
    </lineage>
</organism>
<dbReference type="InterPro" id="IPR008254">
    <property type="entry name" value="Flavodoxin/NO_synth"/>
</dbReference>
<sequence>MNISNQNEQIDGQSIQAYQLGKTDRAWQNGYGTQSDGQDTNGQNQPARKLTTDAKSIIIYFSRSGSTELLASKIARATNTDVLEIVMDDSYPANYQETLARVNYERENQDYPEVKMQVPDLGQYDTVYLGYQIWAMTLSHPTRAFLSVYGSQLSGKLIAPFMSQGGYGQGDSVQQIQAILREQGASGNRFANALVVDGNKVDQADARVTQWVKQIRS</sequence>
<reference evidence="3 4" key="1">
    <citation type="submission" date="2013-08" db="EMBL/GenBank/DDBJ databases">
        <title>Lactobacillus wasatchii sp. WDC04, a late gas producing bacteria isolated from aged chedder cheese.</title>
        <authorList>
            <person name="Oberg C.J."/>
            <person name="Culumber M."/>
            <person name="McMahon D.J."/>
            <person name="Broadbent J.R."/>
            <person name="Oberg T.S."/>
            <person name="Ortaki F."/>
        </authorList>
    </citation>
    <scope>NUCLEOTIDE SEQUENCE [LARGE SCALE GENOMIC DNA]</scope>
    <source>
        <strain evidence="3 4">WDC04</strain>
    </source>
</reference>
<dbReference type="GO" id="GO:0009055">
    <property type="term" value="F:electron transfer activity"/>
    <property type="evidence" value="ECO:0007669"/>
    <property type="project" value="InterPro"/>
</dbReference>
<dbReference type="PROSITE" id="PS50902">
    <property type="entry name" value="FLAVODOXIN_LIKE"/>
    <property type="match status" value="1"/>
</dbReference>
<dbReference type="Proteomes" id="UP000032279">
    <property type="component" value="Unassembled WGS sequence"/>
</dbReference>
<dbReference type="OrthoDB" id="9806505at2"/>
<dbReference type="PATRIC" id="fig|1335616.4.peg.1239"/>
<dbReference type="AlphaFoldDB" id="A0A0D1A684"/>